<dbReference type="InterPro" id="IPR003540">
    <property type="entry name" value="ADP-ribosyltransferase"/>
</dbReference>
<dbReference type="RefSeq" id="WP_323274347.1">
    <property type="nucleotide sequence ID" value="NZ_JAYGHT010000130.1"/>
</dbReference>
<dbReference type="PROSITE" id="PS51996">
    <property type="entry name" value="TR_MART"/>
    <property type="match status" value="1"/>
</dbReference>
<protein>
    <submittedName>
        <fullName evidence="2">ADP-ribosyltransferase</fullName>
    </submittedName>
</protein>
<dbReference type="Pfam" id="PF03496">
    <property type="entry name" value="ADPrib_exo_Tox"/>
    <property type="match status" value="1"/>
</dbReference>
<feature type="domain" description="ADP ribosyltransferase" evidence="1">
    <location>
        <begin position="80"/>
        <end position="166"/>
    </location>
</feature>
<dbReference type="Gene3D" id="3.90.176.10">
    <property type="entry name" value="Toxin ADP-ribosyltransferase, Chain A, domain 1"/>
    <property type="match status" value="1"/>
</dbReference>
<evidence type="ECO:0000259" key="1">
    <source>
        <dbReference type="Pfam" id="PF03496"/>
    </source>
</evidence>
<keyword evidence="3" id="KW-1185">Reference proteome</keyword>
<dbReference type="EMBL" id="JAYGHT010000130">
    <property type="protein sequence ID" value="MEA5521202.1"/>
    <property type="molecule type" value="Genomic_DNA"/>
</dbReference>
<organism evidence="2 3">
    <name type="scientific">Limnoraphis robusta CCNP1315</name>
    <dbReference type="NCBI Taxonomy" id="3110306"/>
    <lineage>
        <taxon>Bacteria</taxon>
        <taxon>Bacillati</taxon>
        <taxon>Cyanobacteriota</taxon>
        <taxon>Cyanophyceae</taxon>
        <taxon>Oscillatoriophycideae</taxon>
        <taxon>Oscillatoriales</taxon>
        <taxon>Sirenicapillariaceae</taxon>
        <taxon>Limnoraphis</taxon>
    </lineage>
</organism>
<accession>A0ABU5U2T4</accession>
<evidence type="ECO:0000313" key="2">
    <source>
        <dbReference type="EMBL" id="MEA5521202.1"/>
    </source>
</evidence>
<gene>
    <name evidence="2" type="ORF">VB854_19870</name>
</gene>
<proteinExistence type="predicted"/>
<name>A0ABU5U2T4_9CYAN</name>
<dbReference type="SUPFAM" id="SSF56399">
    <property type="entry name" value="ADP-ribosylation"/>
    <property type="match status" value="1"/>
</dbReference>
<comment type="caution">
    <text evidence="2">The sequence shown here is derived from an EMBL/GenBank/DDBJ whole genome shotgun (WGS) entry which is preliminary data.</text>
</comment>
<reference evidence="2 3" key="1">
    <citation type="submission" date="2023-12" db="EMBL/GenBank/DDBJ databases">
        <title>Baltic Sea Cyanobacteria.</title>
        <authorList>
            <person name="Delbaje E."/>
            <person name="Fewer D.P."/>
            <person name="Shishido T.K."/>
        </authorList>
    </citation>
    <scope>NUCLEOTIDE SEQUENCE [LARGE SCALE GENOMIC DNA]</scope>
    <source>
        <strain evidence="2 3">CCNP 1315</strain>
    </source>
</reference>
<evidence type="ECO:0000313" key="3">
    <source>
        <dbReference type="Proteomes" id="UP001301728"/>
    </source>
</evidence>
<dbReference type="Proteomes" id="UP001301728">
    <property type="component" value="Unassembled WGS sequence"/>
</dbReference>
<sequence length="179" mass="20212">MNKLTSTLEPLTPEDVTRLTGIDTPVVEKIFNAISDFTTGDYRKIRRAEQEGIKDARIELLNTFMNKMSGYQGEIYRGMSFTEKSIKTFIEKLQQPEGYTLEAMASFTFSLNVAENYSGSCYSVVLRVKGNRSGVAICNFSAMYAECEVLVPKGTQYKVVNLPDKIERGKINYIDLQEV</sequence>